<dbReference type="FunCoup" id="A0A7M7JXG2">
    <property type="interactions" value="407"/>
</dbReference>
<keyword evidence="5 11" id="KW-0728">SH3 domain</keyword>
<dbReference type="AlphaFoldDB" id="A0A7M7JXG2"/>
<evidence type="ECO:0000256" key="1">
    <source>
        <dbReference type="ARBA" id="ARBA00004245"/>
    </source>
</evidence>
<keyword evidence="7" id="KW-0597">Phosphoprotein</keyword>
<evidence type="ECO:0000256" key="6">
    <source>
        <dbReference type="ARBA" id="ARBA00022490"/>
    </source>
</evidence>
<keyword evidence="16" id="KW-1185">Reference proteome</keyword>
<feature type="region of interest" description="Disordered" evidence="12">
    <location>
        <begin position="347"/>
        <end position="464"/>
    </location>
</feature>
<feature type="compositionally biased region" description="Pro residues" evidence="12">
    <location>
        <begin position="195"/>
        <end position="206"/>
    </location>
</feature>
<dbReference type="GO" id="GO:0001764">
    <property type="term" value="P:neuron migration"/>
    <property type="evidence" value="ECO:0007669"/>
    <property type="project" value="TreeGrafter"/>
</dbReference>
<dbReference type="CTD" id="41718"/>
<evidence type="ECO:0000256" key="12">
    <source>
        <dbReference type="SAM" id="MobiDB-lite"/>
    </source>
</evidence>
<dbReference type="InterPro" id="IPR001452">
    <property type="entry name" value="SH3_domain"/>
</dbReference>
<dbReference type="InterPro" id="IPR036028">
    <property type="entry name" value="SH3-like_dom_sf"/>
</dbReference>
<dbReference type="GO" id="GO:0030027">
    <property type="term" value="C:lamellipodium"/>
    <property type="evidence" value="ECO:0007669"/>
    <property type="project" value="UniProtKB-SubCell"/>
</dbReference>
<evidence type="ECO:0008006" key="17">
    <source>
        <dbReference type="Google" id="ProtNLM"/>
    </source>
</evidence>
<feature type="compositionally biased region" description="Low complexity" evidence="12">
    <location>
        <begin position="432"/>
        <end position="449"/>
    </location>
</feature>
<keyword evidence="9" id="KW-0206">Cytoskeleton</keyword>
<dbReference type="Pfam" id="PF14604">
    <property type="entry name" value="SH3_9"/>
    <property type="match status" value="1"/>
</dbReference>
<feature type="compositionally biased region" description="Pro residues" evidence="12">
    <location>
        <begin position="411"/>
        <end position="431"/>
    </location>
</feature>
<dbReference type="InterPro" id="IPR028455">
    <property type="entry name" value="ABI3_SH3"/>
</dbReference>
<feature type="compositionally biased region" description="Polar residues" evidence="12">
    <location>
        <begin position="450"/>
        <end position="461"/>
    </location>
</feature>
<evidence type="ECO:0000313" key="16">
    <source>
        <dbReference type="Proteomes" id="UP000594260"/>
    </source>
</evidence>
<evidence type="ECO:0000256" key="8">
    <source>
        <dbReference type="ARBA" id="ARBA00023054"/>
    </source>
</evidence>
<dbReference type="InterPro" id="IPR012849">
    <property type="entry name" value="Abl-interactor_HHR_dom"/>
</dbReference>
<dbReference type="InParanoid" id="A0A7M7JXG2"/>
<dbReference type="KEGG" id="vde:111248783"/>
<dbReference type="Pfam" id="PF07815">
    <property type="entry name" value="Abi_HHR"/>
    <property type="match status" value="1"/>
</dbReference>
<dbReference type="GO" id="GO:0005856">
    <property type="term" value="C:cytoskeleton"/>
    <property type="evidence" value="ECO:0007669"/>
    <property type="project" value="UniProtKB-SubCell"/>
</dbReference>
<dbReference type="RefSeq" id="XP_022657445.1">
    <property type="nucleotide sequence ID" value="XM_022801710.1"/>
</dbReference>
<feature type="compositionally biased region" description="Polar residues" evidence="12">
    <location>
        <begin position="363"/>
        <end position="372"/>
    </location>
</feature>
<dbReference type="PANTHER" id="PTHR10460">
    <property type="entry name" value="ABL INTERACTOR FAMILY MEMBER"/>
    <property type="match status" value="1"/>
</dbReference>
<protein>
    <recommendedName>
        <fullName evidence="17">Abl interactor 2</fullName>
    </recommendedName>
</protein>
<feature type="domain" description="SH3" evidence="13">
    <location>
        <begin position="469"/>
        <end position="527"/>
    </location>
</feature>
<dbReference type="GO" id="GO:0031209">
    <property type="term" value="C:SCAR complex"/>
    <property type="evidence" value="ECO:0007669"/>
    <property type="project" value="TreeGrafter"/>
</dbReference>
<feature type="compositionally biased region" description="Low complexity" evidence="12">
    <location>
        <begin position="176"/>
        <end position="191"/>
    </location>
</feature>
<dbReference type="InterPro" id="IPR000727">
    <property type="entry name" value="T_SNARE_dom"/>
</dbReference>
<reference evidence="15" key="1">
    <citation type="submission" date="2021-01" db="UniProtKB">
        <authorList>
            <consortium name="EnsemblMetazoa"/>
        </authorList>
    </citation>
    <scope>IDENTIFICATION</scope>
</reference>
<sequence>MMEELQTLMCQEIPEGRQSIKDSHTNLEKVAEYCEANYFQAENKTQALEESKKYTTQSLASVAYQINTLAFNLLHLLDLQTAQLASVESQVNHIAQTVSIHKEKVARREIGVLTTNKNTIRQHKILAPANQEKQVKYVRKPIDYSALDGVGHAARIVPQTHGHPQSQSIHGVVNYSQTAPRARRSSSSSGQGPAGPAPTQKPPTPPGQQMGAGGMSMGGGGGTLRRSEYRSTPPIAPPQLPNNYAPNYPMGSAMMGPNSIISTSGGPRRSASNCSTLPHPQVAAGHGVTRSEYLIQQQQLHQQQMMSHYRQGMMVPVSSAGGTAAVQHHPDSQHMMGTHAMGLGHGAGVHYSSNHGHAIPGGPTTQIGSSQRAEALPAPPANMMAPAGSSPAPPPPVSSSNGPTTSVTGNMPPPPPPPGGNISPPLPPPPEELSSPPTAASNASSGTTGDPTGQRGSSSSGEPAWAPANYLEKVVAIYDYQADKADELSFAENALIYVIKKNDDGWYEGVMDGVQGLFPGNYVEPCM</sequence>
<dbReference type="EnsemblMetazoa" id="XM_022801709">
    <property type="protein sequence ID" value="XP_022657444"/>
    <property type="gene ID" value="LOC111248783"/>
</dbReference>
<name>A0A7M7JXG2_VARDE</name>
<feature type="region of interest" description="Disordered" evidence="12">
    <location>
        <begin position="175"/>
        <end position="248"/>
    </location>
</feature>
<dbReference type="PROSITE" id="PS50002">
    <property type="entry name" value="SH3"/>
    <property type="match status" value="1"/>
</dbReference>
<dbReference type="OMA" id="HGVKEWH"/>
<dbReference type="GO" id="GO:0030175">
    <property type="term" value="C:filopodium"/>
    <property type="evidence" value="ECO:0007669"/>
    <property type="project" value="UniProtKB-SubCell"/>
</dbReference>
<dbReference type="Proteomes" id="UP000594260">
    <property type="component" value="Unplaced"/>
</dbReference>
<dbReference type="Gene3D" id="6.10.140.1620">
    <property type="match status" value="1"/>
</dbReference>
<evidence type="ECO:0000256" key="4">
    <source>
        <dbReference type="ARBA" id="ARBA00010020"/>
    </source>
</evidence>
<dbReference type="GO" id="GO:0017124">
    <property type="term" value="F:SH3 domain binding"/>
    <property type="evidence" value="ECO:0007669"/>
    <property type="project" value="TreeGrafter"/>
</dbReference>
<dbReference type="PROSITE" id="PS50192">
    <property type="entry name" value="T_SNARE"/>
    <property type="match status" value="1"/>
</dbReference>
<dbReference type="PRINTS" id="PR00452">
    <property type="entry name" value="SH3DOMAIN"/>
</dbReference>
<evidence type="ECO:0000259" key="14">
    <source>
        <dbReference type="PROSITE" id="PS50192"/>
    </source>
</evidence>
<dbReference type="RefSeq" id="XP_022657444.1">
    <property type="nucleotide sequence ID" value="XM_022801709.1"/>
</dbReference>
<evidence type="ECO:0000256" key="2">
    <source>
        <dbReference type="ARBA" id="ARBA00004486"/>
    </source>
</evidence>
<evidence type="ECO:0000256" key="9">
    <source>
        <dbReference type="ARBA" id="ARBA00023212"/>
    </source>
</evidence>
<proteinExistence type="inferred from homology"/>
<feature type="compositionally biased region" description="Gly residues" evidence="12">
    <location>
        <begin position="210"/>
        <end position="223"/>
    </location>
</feature>
<evidence type="ECO:0000259" key="13">
    <source>
        <dbReference type="PROSITE" id="PS50002"/>
    </source>
</evidence>
<evidence type="ECO:0000256" key="3">
    <source>
        <dbReference type="ARBA" id="ARBA00004510"/>
    </source>
</evidence>
<dbReference type="FunFam" id="2.30.30.40:FF:000002">
    <property type="entry name" value="abl interactor 1 isoform X1"/>
    <property type="match status" value="1"/>
</dbReference>
<dbReference type="EnsemblMetazoa" id="XM_022801710">
    <property type="protein sequence ID" value="XP_022657445"/>
    <property type="gene ID" value="LOC111248783"/>
</dbReference>
<dbReference type="GO" id="GO:0035591">
    <property type="term" value="F:signaling adaptor activity"/>
    <property type="evidence" value="ECO:0007669"/>
    <property type="project" value="TreeGrafter"/>
</dbReference>
<feature type="compositionally biased region" description="Low complexity" evidence="12">
    <location>
        <begin position="381"/>
        <end position="390"/>
    </location>
</feature>
<comment type="subcellular location">
    <subcellularLocation>
        <location evidence="2">Cell projection</location>
        <location evidence="2">Filopodium</location>
    </subcellularLocation>
    <subcellularLocation>
        <location evidence="3">Cell projection</location>
        <location evidence="3">Lamellipodium</location>
    </subcellularLocation>
    <subcellularLocation>
        <location evidence="1">Cytoplasm</location>
        <location evidence="1">Cytoskeleton</location>
    </subcellularLocation>
</comment>
<evidence type="ECO:0000256" key="11">
    <source>
        <dbReference type="PROSITE-ProRule" id="PRU00192"/>
    </source>
</evidence>
<dbReference type="OrthoDB" id="2159336at2759"/>
<dbReference type="CDD" id="cd11826">
    <property type="entry name" value="SH3_Abi"/>
    <property type="match status" value="1"/>
</dbReference>
<dbReference type="SUPFAM" id="SSF50044">
    <property type="entry name" value="SH3-domain"/>
    <property type="match status" value="1"/>
</dbReference>
<accession>A0A7M7JXG2</accession>
<dbReference type="InterPro" id="IPR028457">
    <property type="entry name" value="ABI"/>
</dbReference>
<evidence type="ECO:0000256" key="7">
    <source>
        <dbReference type="ARBA" id="ARBA00022553"/>
    </source>
</evidence>
<dbReference type="GeneID" id="111248783"/>
<feature type="domain" description="T-SNARE coiled-coil homology" evidence="14">
    <location>
        <begin position="46"/>
        <end position="108"/>
    </location>
</feature>
<evidence type="ECO:0000256" key="5">
    <source>
        <dbReference type="ARBA" id="ARBA00022443"/>
    </source>
</evidence>
<evidence type="ECO:0000313" key="15">
    <source>
        <dbReference type="EnsemblMetazoa" id="XP_022657445"/>
    </source>
</evidence>
<keyword evidence="10" id="KW-0966">Cell projection</keyword>
<keyword evidence="8" id="KW-0175">Coiled coil</keyword>
<comment type="similarity">
    <text evidence="4">Belongs to the ABI family.</text>
</comment>
<dbReference type="SMART" id="SM00326">
    <property type="entry name" value="SH3"/>
    <property type="match status" value="1"/>
</dbReference>
<evidence type="ECO:0000256" key="10">
    <source>
        <dbReference type="ARBA" id="ARBA00023273"/>
    </source>
</evidence>
<dbReference type="Gene3D" id="2.30.30.40">
    <property type="entry name" value="SH3 Domains"/>
    <property type="match status" value="1"/>
</dbReference>
<dbReference type="PANTHER" id="PTHR10460:SF0">
    <property type="entry name" value="ABELSON INTERACTING PROTEIN, ISOFORM D"/>
    <property type="match status" value="1"/>
</dbReference>
<keyword evidence="6" id="KW-0963">Cytoplasm</keyword>
<feature type="compositionally biased region" description="Low complexity" evidence="12">
    <location>
        <begin position="398"/>
        <end position="407"/>
    </location>
</feature>
<organism evidence="15 16">
    <name type="scientific">Varroa destructor</name>
    <name type="common">Honeybee mite</name>
    <dbReference type="NCBI Taxonomy" id="109461"/>
    <lineage>
        <taxon>Eukaryota</taxon>
        <taxon>Metazoa</taxon>
        <taxon>Ecdysozoa</taxon>
        <taxon>Arthropoda</taxon>
        <taxon>Chelicerata</taxon>
        <taxon>Arachnida</taxon>
        <taxon>Acari</taxon>
        <taxon>Parasitiformes</taxon>
        <taxon>Mesostigmata</taxon>
        <taxon>Gamasina</taxon>
        <taxon>Dermanyssoidea</taxon>
        <taxon>Varroidae</taxon>
        <taxon>Varroa</taxon>
    </lineage>
</organism>